<dbReference type="Gene3D" id="3.10.350.10">
    <property type="entry name" value="LysM domain"/>
    <property type="match status" value="1"/>
</dbReference>
<reference evidence="4 5" key="1">
    <citation type="submission" date="2020-05" db="EMBL/GenBank/DDBJ databases">
        <title>Genomic Encyclopedia of Type Strains, Phase III (KMG-III): the genomes of soil and plant-associated and newly described type strains.</title>
        <authorList>
            <person name="Whitman W."/>
        </authorList>
    </citation>
    <scope>NUCLEOTIDE SEQUENCE [LARGE SCALE GENOMIC DNA]</scope>
    <source>
        <strain evidence="4 5">KCTC 19046</strain>
    </source>
</reference>
<name>A0ABX2A450_9MICO</name>
<dbReference type="CDD" id="cd00118">
    <property type="entry name" value="LysM"/>
    <property type="match status" value="1"/>
</dbReference>
<comment type="caution">
    <text evidence="4">The sequence shown here is derived from an EMBL/GenBank/DDBJ whole genome shotgun (WGS) entry which is preliminary data.</text>
</comment>
<keyword evidence="2" id="KW-1133">Transmembrane helix</keyword>
<keyword evidence="5" id="KW-1185">Reference proteome</keyword>
<sequence>MDGSATTTQGARRRAPGSTRSTAGLLAVLAASAGAVALLGRRARDVVPTGPEAAGALRVDDWVELVVLAAGLAAATWVLLGATAALVGVAAVRRGRAGRTTDNVVGRWAPGVVRRLARGAVGASLGAGMALTPAAALADDRPAPGDGPAAVVSLGWETTSQQPSPPVQATDDERPVAPDPRPPTESTDDDVTDAQRASNQVDEQDEVVVVRGDTLWAIAARDLPPDASDADVLRAVTSWHDANRDVIGDDPDVILPGQVLRAP</sequence>
<protein>
    <recommendedName>
        <fullName evidence="3">LysM domain-containing protein</fullName>
    </recommendedName>
</protein>
<dbReference type="PROSITE" id="PS51782">
    <property type="entry name" value="LYSM"/>
    <property type="match status" value="1"/>
</dbReference>
<gene>
    <name evidence="4" type="ORF">HDG69_002205</name>
</gene>
<evidence type="ECO:0000313" key="4">
    <source>
        <dbReference type="EMBL" id="NOV97630.1"/>
    </source>
</evidence>
<dbReference type="Proteomes" id="UP000757540">
    <property type="component" value="Unassembled WGS sequence"/>
</dbReference>
<organism evidence="4 5">
    <name type="scientific">Isoptericola halotolerans</name>
    <dbReference type="NCBI Taxonomy" id="300560"/>
    <lineage>
        <taxon>Bacteria</taxon>
        <taxon>Bacillati</taxon>
        <taxon>Actinomycetota</taxon>
        <taxon>Actinomycetes</taxon>
        <taxon>Micrococcales</taxon>
        <taxon>Promicromonosporaceae</taxon>
        <taxon>Isoptericola</taxon>
    </lineage>
</organism>
<evidence type="ECO:0000256" key="1">
    <source>
        <dbReference type="SAM" id="MobiDB-lite"/>
    </source>
</evidence>
<dbReference type="EMBL" id="JABEZU010000002">
    <property type="protein sequence ID" value="NOV97630.1"/>
    <property type="molecule type" value="Genomic_DNA"/>
</dbReference>
<keyword evidence="2" id="KW-0472">Membrane</keyword>
<dbReference type="InterPro" id="IPR018392">
    <property type="entry name" value="LysM"/>
</dbReference>
<feature type="transmembrane region" description="Helical" evidence="2">
    <location>
        <begin position="21"/>
        <end position="40"/>
    </location>
</feature>
<evidence type="ECO:0000313" key="5">
    <source>
        <dbReference type="Proteomes" id="UP000757540"/>
    </source>
</evidence>
<dbReference type="RefSeq" id="WP_171783813.1">
    <property type="nucleotide sequence ID" value="NZ_BAAAML010000009.1"/>
</dbReference>
<feature type="transmembrane region" description="Helical" evidence="2">
    <location>
        <begin position="65"/>
        <end position="92"/>
    </location>
</feature>
<evidence type="ECO:0000259" key="3">
    <source>
        <dbReference type="PROSITE" id="PS51782"/>
    </source>
</evidence>
<dbReference type="Pfam" id="PF01476">
    <property type="entry name" value="LysM"/>
    <property type="match status" value="1"/>
</dbReference>
<feature type="region of interest" description="Disordered" evidence="1">
    <location>
        <begin position="158"/>
        <end position="205"/>
    </location>
</feature>
<evidence type="ECO:0000256" key="2">
    <source>
        <dbReference type="SAM" id="Phobius"/>
    </source>
</evidence>
<feature type="domain" description="LysM" evidence="3">
    <location>
        <begin position="205"/>
        <end position="262"/>
    </location>
</feature>
<accession>A0ABX2A450</accession>
<keyword evidence="2" id="KW-0812">Transmembrane</keyword>
<dbReference type="InterPro" id="IPR036779">
    <property type="entry name" value="LysM_dom_sf"/>
</dbReference>
<proteinExistence type="predicted"/>